<dbReference type="EMBL" id="FXTI01000004">
    <property type="protein sequence ID" value="SMO59353.1"/>
    <property type="molecule type" value="Genomic_DNA"/>
</dbReference>
<gene>
    <name evidence="5" type="ORF">SAMN06264849_10416</name>
</gene>
<name>A0A521CIQ5_9BACL</name>
<dbReference type="AlphaFoldDB" id="A0A521CIQ5"/>
<dbReference type="PANTHER" id="PTHR33392:SF6">
    <property type="entry name" value="POLYISOPRENYL-TEICHOIC ACID--PEPTIDOGLYCAN TEICHOIC ACID TRANSFERASE TAGU"/>
    <property type="match status" value="1"/>
</dbReference>
<dbReference type="PANTHER" id="PTHR33392">
    <property type="entry name" value="POLYISOPRENYL-TEICHOIC ACID--PEPTIDOGLYCAN TEICHOIC ACID TRANSFERASE TAGU"/>
    <property type="match status" value="1"/>
</dbReference>
<feature type="region of interest" description="Disordered" evidence="2">
    <location>
        <begin position="310"/>
        <end position="336"/>
    </location>
</feature>
<sequence>MLGFFLIVILAICSYWIFQLWYAMDDSFDELNRGIKSNKRDQKITMKDPFTIMFVGTDNRNAKETYWRPDTIMVIAINPDQKTMKILSIPRDTKTEIANTNGWKTKINAAAYYGLKSNVGPITNTVETVENLLNIPIDYYVKVNFNGFIELVDAVGGVDVNVPFDFSMRLFDQMQYYKKGPAHLNGTRALGYVRMRKSDPENDLGRNKRQREVIQSLMNKLTRFQSIAKINDILQSLGKNITHNMEINEMIALQKIYRNIPQDHIETLEIDGVNSNKNPKGIWYYIVSDQERLQLSNIIRKQLELPSQTLDGKSWGTTSLPNSNNPKRQAERTEIQ</sequence>
<evidence type="ECO:0000256" key="3">
    <source>
        <dbReference type="SAM" id="Phobius"/>
    </source>
</evidence>
<protein>
    <submittedName>
        <fullName evidence="5">Transcriptional attenuator, LytR family</fullName>
    </submittedName>
</protein>
<evidence type="ECO:0000259" key="4">
    <source>
        <dbReference type="Pfam" id="PF03816"/>
    </source>
</evidence>
<comment type="similarity">
    <text evidence="1">Belongs to the LytR/CpsA/Psr (LCP) family.</text>
</comment>
<evidence type="ECO:0000313" key="6">
    <source>
        <dbReference type="Proteomes" id="UP000315636"/>
    </source>
</evidence>
<evidence type="ECO:0000313" key="5">
    <source>
        <dbReference type="EMBL" id="SMO59353.1"/>
    </source>
</evidence>
<evidence type="ECO:0000256" key="1">
    <source>
        <dbReference type="ARBA" id="ARBA00006068"/>
    </source>
</evidence>
<accession>A0A521CIQ5</accession>
<keyword evidence="3" id="KW-0472">Membrane</keyword>
<keyword evidence="3" id="KW-0812">Transmembrane</keyword>
<keyword evidence="3" id="KW-1133">Transmembrane helix</keyword>
<dbReference type="InterPro" id="IPR050922">
    <property type="entry name" value="LytR/CpsA/Psr_CW_biosynth"/>
</dbReference>
<dbReference type="NCBIfam" id="TIGR00350">
    <property type="entry name" value="lytR_cpsA_psr"/>
    <property type="match status" value="1"/>
</dbReference>
<proteinExistence type="inferred from homology"/>
<feature type="compositionally biased region" description="Polar residues" evidence="2">
    <location>
        <begin position="310"/>
        <end position="327"/>
    </location>
</feature>
<reference evidence="5 6" key="1">
    <citation type="submission" date="2017-05" db="EMBL/GenBank/DDBJ databases">
        <authorList>
            <person name="Varghese N."/>
            <person name="Submissions S."/>
        </authorList>
    </citation>
    <scope>NUCLEOTIDE SEQUENCE [LARGE SCALE GENOMIC DNA]</scope>
    <source>
        <strain evidence="5 6">DSM 45474</strain>
    </source>
</reference>
<evidence type="ECO:0000256" key="2">
    <source>
        <dbReference type="SAM" id="MobiDB-lite"/>
    </source>
</evidence>
<dbReference type="InterPro" id="IPR004474">
    <property type="entry name" value="LytR_CpsA_psr"/>
</dbReference>
<keyword evidence="6" id="KW-1185">Reference proteome</keyword>
<dbReference type="Proteomes" id="UP000315636">
    <property type="component" value="Unassembled WGS sequence"/>
</dbReference>
<feature type="domain" description="Cell envelope-related transcriptional attenuator" evidence="4">
    <location>
        <begin position="68"/>
        <end position="222"/>
    </location>
</feature>
<dbReference type="Pfam" id="PF03816">
    <property type="entry name" value="LytR_cpsA_psr"/>
    <property type="match status" value="1"/>
</dbReference>
<feature type="transmembrane region" description="Helical" evidence="3">
    <location>
        <begin position="6"/>
        <end position="24"/>
    </location>
</feature>
<dbReference type="Gene3D" id="3.40.630.190">
    <property type="entry name" value="LCP protein"/>
    <property type="match status" value="1"/>
</dbReference>
<organism evidence="5 6">
    <name type="scientific">Melghirimyces algeriensis</name>
    <dbReference type="NCBI Taxonomy" id="910412"/>
    <lineage>
        <taxon>Bacteria</taxon>
        <taxon>Bacillati</taxon>
        <taxon>Bacillota</taxon>
        <taxon>Bacilli</taxon>
        <taxon>Bacillales</taxon>
        <taxon>Thermoactinomycetaceae</taxon>
        <taxon>Melghirimyces</taxon>
    </lineage>
</organism>